<feature type="region of interest" description="Disordered" evidence="1">
    <location>
        <begin position="601"/>
        <end position="647"/>
    </location>
</feature>
<evidence type="ECO:0000256" key="1">
    <source>
        <dbReference type="SAM" id="MobiDB-lite"/>
    </source>
</evidence>
<reference evidence="3" key="1">
    <citation type="submission" date="2020-04" db="EMBL/GenBank/DDBJ databases">
        <authorList>
            <person name="Chiriac C."/>
            <person name="Salcher M."/>
            <person name="Ghai R."/>
            <person name="Kavagutti S V."/>
        </authorList>
    </citation>
    <scope>NUCLEOTIDE SEQUENCE</scope>
</reference>
<dbReference type="Gene3D" id="1.10.10.2520">
    <property type="entry name" value="Cell wall hydrolase SleB, domain 1"/>
    <property type="match status" value="1"/>
</dbReference>
<name>A0A6J5M1I1_9CAUD</name>
<dbReference type="GO" id="GO:0016787">
    <property type="term" value="F:hydrolase activity"/>
    <property type="evidence" value="ECO:0007669"/>
    <property type="project" value="UniProtKB-KW"/>
</dbReference>
<sequence length="663" mass="69644">MQGLLDFFGLGGGGASPATPPPQMFGFPGMTPEEQAFVRQRSMNALLGTIGPSLMAASQGGIPLAQAGALRAQAMSQAAQAPMAAMQAGDQAGQQMLQQRMLRTQIAQREAQMASGARMANWISGGATAAPAAPGAGVMPTAAPSATPAVTTSAPQPVDLDLAARVLHFEAGNQGPEGLAAVAHVMRNRANLTGRSLADVVSQPGQFEPFATRRDQINALRPEQYADARRVLEGVVAGDIPDPTRGATHFLNPELVTQRGGQRPAWAPEGQGMRIGAHEFFSIPQDFRQAGGATPASVPAGSAPLSPQQAALVAPVNGAAPRTPGFNGNSVANMPAELRVLAADAFNRGDLEAGERIVSGWLTRNPSSVQTAIIGGRVVEIRPDATLGRDFGPATDRGPVMSETQIAALGVPAASARMIASLGTREEQDQAIRAFATREQPRLAEQEDPLRGEFLRQPQVQRFTQSIPLYGTIHTALDRIETGARTGQYDQVAALDAVFALANILDPGSVVRGEEVVTIQRTSGLPGWMQAQIARVNQGAALTTATIAQMRSVADDRMQVYRNEVNEVGSFYTGLATRRGLDPQNVVPGFRDVVAERRAAAEAARANNSGSEERPARPARPPGVRDEQIAAGIRRRLPGDTPDAINARRAAARAAGINPSLVE</sequence>
<dbReference type="Pfam" id="PF07486">
    <property type="entry name" value="Hydrolase_2"/>
    <property type="match status" value="1"/>
</dbReference>
<accession>A0A6J5M1I1</accession>
<gene>
    <name evidence="3" type="ORF">UFOVP397_18</name>
</gene>
<feature type="domain" description="Cell wall hydrolase SleB" evidence="2">
    <location>
        <begin position="174"/>
        <end position="281"/>
    </location>
</feature>
<dbReference type="InterPro" id="IPR011105">
    <property type="entry name" value="Cell_wall_hydrolase_SleB"/>
</dbReference>
<dbReference type="InterPro" id="IPR042047">
    <property type="entry name" value="SleB_dom1"/>
</dbReference>
<proteinExistence type="predicted"/>
<evidence type="ECO:0000259" key="2">
    <source>
        <dbReference type="Pfam" id="PF07486"/>
    </source>
</evidence>
<protein>
    <submittedName>
        <fullName evidence="3">Cell wall hydrolase, SleB</fullName>
    </submittedName>
</protein>
<keyword evidence="3" id="KW-0378">Hydrolase</keyword>
<evidence type="ECO:0000313" key="3">
    <source>
        <dbReference type="EMBL" id="CAB4139982.1"/>
    </source>
</evidence>
<dbReference type="EMBL" id="LR796371">
    <property type="protein sequence ID" value="CAB4139982.1"/>
    <property type="molecule type" value="Genomic_DNA"/>
</dbReference>
<organism evidence="3">
    <name type="scientific">uncultured Caudovirales phage</name>
    <dbReference type="NCBI Taxonomy" id="2100421"/>
    <lineage>
        <taxon>Viruses</taxon>
        <taxon>Duplodnaviria</taxon>
        <taxon>Heunggongvirae</taxon>
        <taxon>Uroviricota</taxon>
        <taxon>Caudoviricetes</taxon>
        <taxon>Peduoviridae</taxon>
        <taxon>Maltschvirus</taxon>
        <taxon>Maltschvirus maltsch</taxon>
    </lineage>
</organism>